<name>A0ABT7HNY8_9BACT</name>
<reference evidence="2" key="2">
    <citation type="journal article" date="2023" name="Microorganisms">
        <title>Isolation and Genomic Characteristics of Cat-Borne Campylobacter felis sp. nov. and Sheep-Borne Campylobacter ovis sp. nov.</title>
        <authorList>
            <person name="Wang H."/>
            <person name="Li Y."/>
            <person name="Gu Y."/>
            <person name="Zhou G."/>
            <person name="Chen X."/>
            <person name="Zhang X."/>
            <person name="Shao Z."/>
            <person name="Zhang J."/>
            <person name="Zhang M."/>
        </authorList>
    </citation>
    <scope>NUCLEOTIDE SEQUENCE</scope>
    <source>
        <strain evidence="2">PS10</strain>
    </source>
</reference>
<dbReference type="InterPro" id="IPR014710">
    <property type="entry name" value="RmlC-like_jellyroll"/>
</dbReference>
<sequence length="103" mass="12201">MKNIFKNLDFNADFEVVSDVFCGKKFRIERILSSKQTTKWLNQNSDEWVCLLRGKAKIKYKNGKIERLERGDTLFIPKNRWHKVVKTSKKCLWLCVFESTNGL</sequence>
<reference evidence="2" key="1">
    <citation type="submission" date="2022-08" db="EMBL/GenBank/DDBJ databases">
        <authorList>
            <person name="Wang H."/>
        </authorList>
    </citation>
    <scope>NUCLEOTIDE SEQUENCE</scope>
    <source>
        <strain evidence="2">PS10</strain>
    </source>
</reference>
<protein>
    <submittedName>
        <fullName evidence="2">Cupin domain-containing protein</fullName>
    </submittedName>
</protein>
<organism evidence="2 3">
    <name type="scientific">Campylobacter gastrosuis</name>
    <dbReference type="NCBI Taxonomy" id="2974576"/>
    <lineage>
        <taxon>Bacteria</taxon>
        <taxon>Pseudomonadati</taxon>
        <taxon>Campylobacterota</taxon>
        <taxon>Epsilonproteobacteria</taxon>
        <taxon>Campylobacterales</taxon>
        <taxon>Campylobacteraceae</taxon>
        <taxon>Campylobacter</taxon>
    </lineage>
</organism>
<evidence type="ECO:0000313" key="2">
    <source>
        <dbReference type="EMBL" id="MDL0088619.1"/>
    </source>
</evidence>
<gene>
    <name evidence="2" type="ORF">NYG85_04430</name>
</gene>
<evidence type="ECO:0000259" key="1">
    <source>
        <dbReference type="Pfam" id="PF07883"/>
    </source>
</evidence>
<accession>A0ABT7HNY8</accession>
<dbReference type="EMBL" id="JANURM010000003">
    <property type="protein sequence ID" value="MDL0088619.1"/>
    <property type="molecule type" value="Genomic_DNA"/>
</dbReference>
<dbReference type="RefSeq" id="WP_284937279.1">
    <property type="nucleotide sequence ID" value="NZ_JANURM010000003.1"/>
</dbReference>
<dbReference type="Pfam" id="PF07883">
    <property type="entry name" value="Cupin_2"/>
    <property type="match status" value="1"/>
</dbReference>
<evidence type="ECO:0000313" key="3">
    <source>
        <dbReference type="Proteomes" id="UP001173801"/>
    </source>
</evidence>
<dbReference type="Proteomes" id="UP001173801">
    <property type="component" value="Unassembled WGS sequence"/>
</dbReference>
<dbReference type="InterPro" id="IPR011051">
    <property type="entry name" value="RmlC_Cupin_sf"/>
</dbReference>
<dbReference type="InterPro" id="IPR013096">
    <property type="entry name" value="Cupin_2"/>
</dbReference>
<dbReference type="CDD" id="cd06981">
    <property type="entry name" value="cupin_reut_a1446"/>
    <property type="match status" value="1"/>
</dbReference>
<dbReference type="Gene3D" id="2.60.120.10">
    <property type="entry name" value="Jelly Rolls"/>
    <property type="match status" value="1"/>
</dbReference>
<proteinExistence type="predicted"/>
<comment type="caution">
    <text evidence="2">The sequence shown here is derived from an EMBL/GenBank/DDBJ whole genome shotgun (WGS) entry which is preliminary data.</text>
</comment>
<dbReference type="SUPFAM" id="SSF51182">
    <property type="entry name" value="RmlC-like cupins"/>
    <property type="match status" value="1"/>
</dbReference>
<keyword evidence="3" id="KW-1185">Reference proteome</keyword>
<feature type="domain" description="Cupin type-2" evidence="1">
    <location>
        <begin position="43"/>
        <end position="97"/>
    </location>
</feature>